<evidence type="ECO:0000313" key="12">
    <source>
        <dbReference type="Proteomes" id="UP000433483"/>
    </source>
</evidence>
<dbReference type="AlphaFoldDB" id="A0A6A3MAB6"/>
<evidence type="ECO:0000313" key="11">
    <source>
        <dbReference type="Proteomes" id="UP000429523"/>
    </source>
</evidence>
<dbReference type="Proteomes" id="UP000440732">
    <property type="component" value="Unassembled WGS sequence"/>
</dbReference>
<dbReference type="Proteomes" id="UP000476176">
    <property type="component" value="Unassembled WGS sequence"/>
</dbReference>
<gene>
    <name evidence="9" type="ORF">PF001_g2426</name>
    <name evidence="8" type="ORF">PF002_g3172</name>
    <name evidence="7" type="ORF">PF004_g2206</name>
    <name evidence="6" type="ORF">PF005_g2851</name>
    <name evidence="5" type="ORF">PF006_g2369</name>
    <name evidence="3" type="ORF">PF007_g2806</name>
    <name evidence="10" type="ORF">PF008_g1919</name>
    <name evidence="1" type="ORF">PF009_g3036</name>
    <name evidence="4" type="ORF">PF010_g2228</name>
    <name evidence="2" type="ORF">PF011_g2186</name>
</gene>
<dbReference type="EMBL" id="QXGF01000082">
    <property type="protein sequence ID" value="KAE8947368.1"/>
    <property type="molecule type" value="Genomic_DNA"/>
</dbReference>
<evidence type="ECO:0000313" key="6">
    <source>
        <dbReference type="EMBL" id="KAE9232134.1"/>
    </source>
</evidence>
<evidence type="ECO:0000313" key="7">
    <source>
        <dbReference type="EMBL" id="KAE9251977.1"/>
    </source>
</evidence>
<evidence type="ECO:0000313" key="10">
    <source>
        <dbReference type="EMBL" id="KAE9360209.1"/>
    </source>
</evidence>
<dbReference type="EMBL" id="QXGB01000079">
    <property type="protein sequence ID" value="KAE9232134.1"/>
    <property type="molecule type" value="Genomic_DNA"/>
</dbReference>
<evidence type="ECO:0000313" key="14">
    <source>
        <dbReference type="Proteomes" id="UP000440367"/>
    </source>
</evidence>
<dbReference type="OrthoDB" id="10277433at2759"/>
<evidence type="ECO:0000313" key="1">
    <source>
        <dbReference type="EMBL" id="KAE8947368.1"/>
    </source>
</evidence>
<evidence type="ECO:0000313" key="16">
    <source>
        <dbReference type="Proteomes" id="UP000441208"/>
    </source>
</evidence>
<comment type="caution">
    <text evidence="2">The sequence shown here is derived from an EMBL/GenBank/DDBJ whole genome shotgun (WGS) entry which is preliminary data.</text>
</comment>
<proteinExistence type="predicted"/>
<reference evidence="17 18" key="1">
    <citation type="submission" date="2018-09" db="EMBL/GenBank/DDBJ databases">
        <title>Genomic investigation of the strawberry pathogen Phytophthora fragariae indicates pathogenicity is determined by transcriptional variation in three key races.</title>
        <authorList>
            <person name="Adams T.M."/>
            <person name="Armitage A.D."/>
            <person name="Sobczyk M.K."/>
            <person name="Bates H.J."/>
            <person name="Dunwell J.M."/>
            <person name="Nellist C.F."/>
            <person name="Harrison R.J."/>
        </authorList>
    </citation>
    <scope>NUCLEOTIDE SEQUENCE [LARGE SCALE GENOMIC DNA]</scope>
    <source>
        <strain evidence="9 13">A4</strain>
        <strain evidence="8 14">BC-1</strain>
        <strain evidence="7 18">BC-23</strain>
        <strain evidence="6 12">NOV-27</strain>
        <strain evidence="5 15">NOV-5</strain>
        <strain evidence="3 16">NOV-71</strain>
        <strain evidence="10 19">NOV-77</strain>
        <strain evidence="1 11">NOV-9</strain>
        <strain evidence="4 20">ONT-3</strain>
        <strain evidence="2 17">SCRP245</strain>
    </source>
</reference>
<evidence type="ECO:0000313" key="15">
    <source>
        <dbReference type="Proteomes" id="UP000440732"/>
    </source>
</evidence>
<dbReference type="EMBL" id="QXFY01000050">
    <property type="protein sequence ID" value="KAE9360209.1"/>
    <property type="molecule type" value="Genomic_DNA"/>
</dbReference>
<evidence type="ECO:0000313" key="8">
    <source>
        <dbReference type="EMBL" id="KAE9253831.1"/>
    </source>
</evidence>
<sequence>MTVSVPEWQLKFVVSTDGQKILTEQGMQAANLTAYGDTSALPTTIDTYLS</sequence>
<dbReference type="Proteomes" id="UP000441208">
    <property type="component" value="Unassembled WGS sequence"/>
</dbReference>
<accession>A0A6A3MAB6</accession>
<evidence type="ECO:0000313" key="20">
    <source>
        <dbReference type="Proteomes" id="UP000488956"/>
    </source>
</evidence>
<protein>
    <submittedName>
        <fullName evidence="2">Uncharacterized protein</fullName>
    </submittedName>
</protein>
<evidence type="ECO:0000313" key="2">
    <source>
        <dbReference type="EMBL" id="KAE9027178.1"/>
    </source>
</evidence>
<name>A0A6A3MAB6_9STRA</name>
<evidence type="ECO:0000313" key="5">
    <source>
        <dbReference type="EMBL" id="KAE9153511.1"/>
    </source>
</evidence>
<dbReference type="EMBL" id="QXGD01000087">
    <property type="protein sequence ID" value="KAE9253831.1"/>
    <property type="molecule type" value="Genomic_DNA"/>
</dbReference>
<dbReference type="EMBL" id="QXGA01000066">
    <property type="protein sequence ID" value="KAE9153511.1"/>
    <property type="molecule type" value="Genomic_DNA"/>
</dbReference>
<dbReference type="Proteomes" id="UP000488956">
    <property type="component" value="Unassembled WGS sequence"/>
</dbReference>
<dbReference type="Proteomes" id="UP000460718">
    <property type="component" value="Unassembled WGS sequence"/>
</dbReference>
<evidence type="ECO:0000313" key="9">
    <source>
        <dbReference type="EMBL" id="KAE9326483.1"/>
    </source>
</evidence>
<evidence type="ECO:0000313" key="13">
    <source>
        <dbReference type="Proteomes" id="UP000437068"/>
    </source>
</evidence>
<dbReference type="EMBL" id="QXGC01000060">
    <property type="protein sequence ID" value="KAE9251977.1"/>
    <property type="molecule type" value="Genomic_DNA"/>
</dbReference>
<evidence type="ECO:0000313" key="4">
    <source>
        <dbReference type="EMBL" id="KAE9135096.1"/>
    </source>
</evidence>
<dbReference type="EMBL" id="QXFW01000064">
    <property type="protein sequence ID" value="KAE9027178.1"/>
    <property type="molecule type" value="Genomic_DNA"/>
</dbReference>
<evidence type="ECO:0000313" key="3">
    <source>
        <dbReference type="EMBL" id="KAE9134810.1"/>
    </source>
</evidence>
<dbReference type="EMBL" id="QXFZ01000077">
    <property type="protein sequence ID" value="KAE9134810.1"/>
    <property type="molecule type" value="Genomic_DNA"/>
</dbReference>
<evidence type="ECO:0000313" key="18">
    <source>
        <dbReference type="Proteomes" id="UP000476176"/>
    </source>
</evidence>
<dbReference type="EMBL" id="QXGE01000067">
    <property type="protein sequence ID" value="KAE9326483.1"/>
    <property type="molecule type" value="Genomic_DNA"/>
</dbReference>
<dbReference type="Proteomes" id="UP000440367">
    <property type="component" value="Unassembled WGS sequence"/>
</dbReference>
<dbReference type="EMBL" id="QXFX01000059">
    <property type="protein sequence ID" value="KAE9135096.1"/>
    <property type="molecule type" value="Genomic_DNA"/>
</dbReference>
<evidence type="ECO:0000313" key="17">
    <source>
        <dbReference type="Proteomes" id="UP000460718"/>
    </source>
</evidence>
<dbReference type="Proteomes" id="UP000437068">
    <property type="component" value="Unassembled WGS sequence"/>
</dbReference>
<evidence type="ECO:0000313" key="19">
    <source>
        <dbReference type="Proteomes" id="UP000486351"/>
    </source>
</evidence>
<keyword evidence="12" id="KW-1185">Reference proteome</keyword>
<dbReference type="Proteomes" id="UP000429523">
    <property type="component" value="Unassembled WGS sequence"/>
</dbReference>
<dbReference type="Proteomes" id="UP000486351">
    <property type="component" value="Unassembled WGS sequence"/>
</dbReference>
<dbReference type="Proteomes" id="UP000433483">
    <property type="component" value="Unassembled WGS sequence"/>
</dbReference>
<organism evidence="2 17">
    <name type="scientific">Phytophthora fragariae</name>
    <dbReference type="NCBI Taxonomy" id="53985"/>
    <lineage>
        <taxon>Eukaryota</taxon>
        <taxon>Sar</taxon>
        <taxon>Stramenopiles</taxon>
        <taxon>Oomycota</taxon>
        <taxon>Peronosporomycetes</taxon>
        <taxon>Peronosporales</taxon>
        <taxon>Peronosporaceae</taxon>
        <taxon>Phytophthora</taxon>
    </lineage>
</organism>